<sequence>MTPQEQDAMFRENHRLKMAIVLTFREINSSTMIDTNSPLNELCELPFMLRNQLRMLVLEDAR</sequence>
<reference evidence="1" key="1">
    <citation type="submission" date="2020-11" db="EMBL/GenBank/DDBJ databases">
        <title>Agrobacterium vitis strain K377 genome.</title>
        <authorList>
            <person name="Xi H."/>
        </authorList>
    </citation>
    <scope>NUCLEOTIDE SEQUENCE</scope>
    <source>
        <strain evidence="1">K377</strain>
    </source>
</reference>
<dbReference type="RefSeq" id="WP_194416715.1">
    <property type="nucleotide sequence ID" value="NZ_JACXXJ020000005.1"/>
</dbReference>
<dbReference type="AlphaFoldDB" id="A0AAE2RCD0"/>
<gene>
    <name evidence="1" type="ORF">IEI95_015855</name>
</gene>
<dbReference type="EMBL" id="JACXXJ020000005">
    <property type="protein sequence ID" value="MBF2715693.1"/>
    <property type="molecule type" value="Genomic_DNA"/>
</dbReference>
<evidence type="ECO:0000313" key="1">
    <source>
        <dbReference type="EMBL" id="MBF2715693.1"/>
    </source>
</evidence>
<proteinExistence type="predicted"/>
<comment type="caution">
    <text evidence="1">The sequence shown here is derived from an EMBL/GenBank/DDBJ whole genome shotgun (WGS) entry which is preliminary data.</text>
</comment>
<name>A0AAE2RCD0_AGRVI</name>
<dbReference type="Proteomes" id="UP000655037">
    <property type="component" value="Unassembled WGS sequence"/>
</dbReference>
<accession>A0AAE2RCD0</accession>
<organism evidence="1 2">
    <name type="scientific">Agrobacterium vitis</name>
    <name type="common">Rhizobium vitis</name>
    <dbReference type="NCBI Taxonomy" id="373"/>
    <lineage>
        <taxon>Bacteria</taxon>
        <taxon>Pseudomonadati</taxon>
        <taxon>Pseudomonadota</taxon>
        <taxon>Alphaproteobacteria</taxon>
        <taxon>Hyphomicrobiales</taxon>
        <taxon>Rhizobiaceae</taxon>
        <taxon>Rhizobium/Agrobacterium group</taxon>
        <taxon>Agrobacterium</taxon>
    </lineage>
</organism>
<evidence type="ECO:0000313" key="2">
    <source>
        <dbReference type="Proteomes" id="UP000655037"/>
    </source>
</evidence>
<protein>
    <submittedName>
        <fullName evidence="1">Uncharacterized protein</fullName>
    </submittedName>
</protein>